<reference evidence="3" key="1">
    <citation type="journal article" date="2023" name="Commun. Biol.">
        <title>Genome analysis of Parmales, the sister group of diatoms, reveals the evolutionary specialization of diatoms from phago-mixotrophs to photoautotrophs.</title>
        <authorList>
            <person name="Ban H."/>
            <person name="Sato S."/>
            <person name="Yoshikawa S."/>
            <person name="Yamada K."/>
            <person name="Nakamura Y."/>
            <person name="Ichinomiya M."/>
            <person name="Sato N."/>
            <person name="Blanc-Mathieu R."/>
            <person name="Endo H."/>
            <person name="Kuwata A."/>
            <person name="Ogata H."/>
        </authorList>
    </citation>
    <scope>NUCLEOTIDE SEQUENCE [LARGE SCALE GENOMIC DNA]</scope>
</reference>
<dbReference type="EMBL" id="BRYA01000375">
    <property type="protein sequence ID" value="GMI48108.1"/>
    <property type="molecule type" value="Genomic_DNA"/>
</dbReference>
<keyword evidence="3" id="KW-1185">Reference proteome</keyword>
<evidence type="ECO:0000313" key="3">
    <source>
        <dbReference type="Proteomes" id="UP001165065"/>
    </source>
</evidence>
<protein>
    <submittedName>
        <fullName evidence="2">Uncharacterized protein</fullName>
    </submittedName>
</protein>
<feature type="transmembrane region" description="Helical" evidence="1">
    <location>
        <begin position="46"/>
        <end position="69"/>
    </location>
</feature>
<dbReference type="AlphaFoldDB" id="A0A9W7GQ76"/>
<organism evidence="2 3">
    <name type="scientific">Triparma columacea</name>
    <dbReference type="NCBI Taxonomy" id="722753"/>
    <lineage>
        <taxon>Eukaryota</taxon>
        <taxon>Sar</taxon>
        <taxon>Stramenopiles</taxon>
        <taxon>Ochrophyta</taxon>
        <taxon>Bolidophyceae</taxon>
        <taxon>Parmales</taxon>
        <taxon>Triparmaceae</taxon>
        <taxon>Triparma</taxon>
    </lineage>
</organism>
<gene>
    <name evidence="2" type="ORF">TrCOL_g901</name>
</gene>
<evidence type="ECO:0000313" key="2">
    <source>
        <dbReference type="EMBL" id="GMI48108.1"/>
    </source>
</evidence>
<dbReference type="InterPro" id="IPR013945">
    <property type="entry name" value="Pkr1"/>
</dbReference>
<dbReference type="OrthoDB" id="10358264at2759"/>
<dbReference type="Pfam" id="PF08636">
    <property type="entry name" value="Pkr1"/>
    <property type="match status" value="1"/>
</dbReference>
<keyword evidence="1" id="KW-0812">Transmembrane</keyword>
<proteinExistence type="predicted"/>
<dbReference type="Proteomes" id="UP001165065">
    <property type="component" value="Unassembled WGS sequence"/>
</dbReference>
<feature type="transmembrane region" description="Helical" evidence="1">
    <location>
        <begin position="20"/>
        <end position="40"/>
    </location>
</feature>
<keyword evidence="1" id="KW-0472">Membrane</keyword>
<sequence>MTFAETLYDLISEPGSSLKLLPVIKAVCLLIVLLSCTMIYQDIAAFHMYVLIFLACGLWGSVWFLTVALEEAGGAITDKEALKNISEGKKGGGKSD</sequence>
<comment type="caution">
    <text evidence="2">The sequence shown here is derived from an EMBL/GenBank/DDBJ whole genome shotgun (WGS) entry which is preliminary data.</text>
</comment>
<accession>A0A9W7GQ76</accession>
<name>A0A9W7GQ76_9STRA</name>
<keyword evidence="1" id="KW-1133">Transmembrane helix</keyword>
<dbReference type="GO" id="GO:0070072">
    <property type="term" value="P:vacuolar proton-transporting V-type ATPase complex assembly"/>
    <property type="evidence" value="ECO:0007669"/>
    <property type="project" value="InterPro"/>
</dbReference>
<evidence type="ECO:0000256" key="1">
    <source>
        <dbReference type="SAM" id="Phobius"/>
    </source>
</evidence>